<reference evidence="2" key="1">
    <citation type="submission" date="2022-03" db="EMBL/GenBank/DDBJ databases">
        <title>A functionally conserved STORR gene fusion in Papaver species that diverged 16.8 million years ago.</title>
        <authorList>
            <person name="Catania T."/>
        </authorList>
    </citation>
    <scope>NUCLEOTIDE SEQUENCE</scope>
    <source>
        <strain evidence="2">S-191538</strain>
    </source>
</reference>
<dbReference type="EMBL" id="JAJJMA010123251">
    <property type="protein sequence ID" value="MCL7032415.1"/>
    <property type="molecule type" value="Genomic_DNA"/>
</dbReference>
<evidence type="ECO:0000313" key="3">
    <source>
        <dbReference type="Proteomes" id="UP001177140"/>
    </source>
</evidence>
<protein>
    <submittedName>
        <fullName evidence="2">Uncharacterized protein</fullName>
    </submittedName>
</protein>
<feature type="region of interest" description="Disordered" evidence="1">
    <location>
        <begin position="159"/>
        <end position="208"/>
    </location>
</feature>
<proteinExistence type="predicted"/>
<gene>
    <name evidence="2" type="ORF">MKW94_017279</name>
</gene>
<dbReference type="Proteomes" id="UP001177140">
    <property type="component" value="Unassembled WGS sequence"/>
</dbReference>
<name>A0AA41SCL8_PAPNU</name>
<comment type="caution">
    <text evidence="2">The sequence shown here is derived from an EMBL/GenBank/DDBJ whole genome shotgun (WGS) entry which is preliminary data.</text>
</comment>
<feature type="compositionally biased region" description="Pro residues" evidence="1">
    <location>
        <begin position="171"/>
        <end position="182"/>
    </location>
</feature>
<accession>A0AA41SCL8</accession>
<organism evidence="2 3">
    <name type="scientific">Papaver nudicaule</name>
    <name type="common">Iceland poppy</name>
    <dbReference type="NCBI Taxonomy" id="74823"/>
    <lineage>
        <taxon>Eukaryota</taxon>
        <taxon>Viridiplantae</taxon>
        <taxon>Streptophyta</taxon>
        <taxon>Embryophyta</taxon>
        <taxon>Tracheophyta</taxon>
        <taxon>Spermatophyta</taxon>
        <taxon>Magnoliopsida</taxon>
        <taxon>Ranunculales</taxon>
        <taxon>Papaveraceae</taxon>
        <taxon>Papaveroideae</taxon>
        <taxon>Papaver</taxon>
    </lineage>
</organism>
<evidence type="ECO:0000313" key="2">
    <source>
        <dbReference type="EMBL" id="MCL7032415.1"/>
    </source>
</evidence>
<feature type="non-terminal residue" evidence="2">
    <location>
        <position position="1"/>
    </location>
</feature>
<keyword evidence="3" id="KW-1185">Reference proteome</keyword>
<dbReference type="AlphaFoldDB" id="A0AA41SCL8"/>
<evidence type="ECO:0000256" key="1">
    <source>
        <dbReference type="SAM" id="MobiDB-lite"/>
    </source>
</evidence>
<sequence>VKELESQLLIERKLARQHVDTKIAEQQQHQQLQQKQQQDELNYAVTKPPLPILQPLGIQKTLSAAPLGKDIVNLIRPLTENNSILRPPTTPPLFDNHLKYNKTAEKENKPEREIKPEKENRFEIAEIIQHIPKRTGRVSICTAAPRRIPVVTAPRRNSLMPLPTTSSNLVPTPPLLMVPPPQVEKRKETTEANESETSEQENWSLKGQKVGNKKFNSILRRSLQKKVSIKSSPLQQHMRKGGTEKSRLTIVGKGRTAQRFLLNNGVPKEVPQKHKEKERGWNL</sequence>